<dbReference type="Pfam" id="PF21221">
    <property type="entry name" value="B_lactamase-like_C"/>
    <property type="match status" value="1"/>
</dbReference>
<dbReference type="EMBL" id="FOQH01000010">
    <property type="protein sequence ID" value="SFI90041.1"/>
    <property type="molecule type" value="Genomic_DNA"/>
</dbReference>
<feature type="region of interest" description="Disordered" evidence="1">
    <location>
        <begin position="1"/>
        <end position="20"/>
    </location>
</feature>
<keyword evidence="4" id="KW-1185">Reference proteome</keyword>
<feature type="domain" description="Metallo-beta-lactamase" evidence="2">
    <location>
        <begin position="44"/>
        <end position="261"/>
    </location>
</feature>
<proteinExistence type="predicted"/>
<dbReference type="InterPro" id="IPR001279">
    <property type="entry name" value="Metallo-B-lactamas"/>
</dbReference>
<dbReference type="Gene3D" id="1.10.10.10">
    <property type="entry name" value="Winged helix-like DNA-binding domain superfamily/Winged helix DNA-binding domain"/>
    <property type="match status" value="1"/>
</dbReference>
<dbReference type="PANTHER" id="PTHR23131:SF4">
    <property type="entry name" value="METALLO-BETA-LACTAMASE SUPERFAMILY POTEIN"/>
    <property type="match status" value="1"/>
</dbReference>
<dbReference type="Proteomes" id="UP000199377">
    <property type="component" value="Unassembled WGS sequence"/>
</dbReference>
<dbReference type="InterPro" id="IPR036866">
    <property type="entry name" value="RibonucZ/Hydroxyglut_hydro"/>
</dbReference>
<dbReference type="Gene3D" id="3.60.15.10">
    <property type="entry name" value="Ribonuclease Z/Hydroxyacylglutathione hydrolase-like"/>
    <property type="match status" value="1"/>
</dbReference>
<dbReference type="InterPro" id="IPR036388">
    <property type="entry name" value="WH-like_DNA-bd_sf"/>
</dbReference>
<evidence type="ECO:0000256" key="1">
    <source>
        <dbReference type="SAM" id="MobiDB-lite"/>
    </source>
</evidence>
<dbReference type="Pfam" id="PF00753">
    <property type="entry name" value="Lactamase_B"/>
    <property type="match status" value="1"/>
</dbReference>
<reference evidence="3 4" key="1">
    <citation type="submission" date="2016-10" db="EMBL/GenBank/DDBJ databases">
        <authorList>
            <person name="de Groot N.N."/>
        </authorList>
    </citation>
    <scope>NUCLEOTIDE SEQUENCE [LARGE SCALE GENOMIC DNA]</scope>
    <source>
        <strain evidence="3 4">CGMCC 1.11030</strain>
    </source>
</reference>
<dbReference type="SMART" id="SM00849">
    <property type="entry name" value="Lactamase_B"/>
    <property type="match status" value="1"/>
</dbReference>
<evidence type="ECO:0000313" key="4">
    <source>
        <dbReference type="Proteomes" id="UP000199377"/>
    </source>
</evidence>
<dbReference type="STRING" id="1114924.SAMN05216258_110243"/>
<dbReference type="AlphaFoldDB" id="A0A1I3LZ20"/>
<evidence type="ECO:0000259" key="2">
    <source>
        <dbReference type="SMART" id="SM00849"/>
    </source>
</evidence>
<dbReference type="SUPFAM" id="SSF56281">
    <property type="entry name" value="Metallo-hydrolase/oxidoreductase"/>
    <property type="match status" value="1"/>
</dbReference>
<dbReference type="OrthoDB" id="2971563at2"/>
<dbReference type="RefSeq" id="WP_092863650.1">
    <property type="nucleotide sequence ID" value="NZ_FOQH01000010.1"/>
</dbReference>
<dbReference type="InterPro" id="IPR048933">
    <property type="entry name" value="B_lactamase-like_C"/>
</dbReference>
<protein>
    <submittedName>
        <fullName evidence="3">Glyoxylase, beta-lactamase superfamily II</fullName>
    </submittedName>
</protein>
<organism evidence="3 4">
    <name type="scientific">Albimonas pacifica</name>
    <dbReference type="NCBI Taxonomy" id="1114924"/>
    <lineage>
        <taxon>Bacteria</taxon>
        <taxon>Pseudomonadati</taxon>
        <taxon>Pseudomonadota</taxon>
        <taxon>Alphaproteobacteria</taxon>
        <taxon>Rhodobacterales</taxon>
        <taxon>Paracoccaceae</taxon>
        <taxon>Albimonas</taxon>
    </lineage>
</organism>
<dbReference type="InterPro" id="IPR050662">
    <property type="entry name" value="Sec-metab_biosynth-thioest"/>
</dbReference>
<name>A0A1I3LZ20_9RHOB</name>
<evidence type="ECO:0000313" key="3">
    <source>
        <dbReference type="EMBL" id="SFI90041.1"/>
    </source>
</evidence>
<sequence length="348" mass="38538">MPKDHRAQPAPAHPFPEAPKPGEVLEVAPGLLWLRFKLPFALNHVNVYLIEDGAGWAAVDTGIGDDLTREVWESLFAGPLKGRPLTRLILTHHHPDHMGSAGWLSEKFGIPVHMTETEYFMGRYLGTGHDAVHGDAHRIFYQNHGMTESGAAAVTGRGHMYLEMITGLPSSFHALEPREPFEIGGRTFQVHTGGGHSWNQAMLHCEDETFFIAADQVLGRITPNISVHSVQPDGDPLGRYLDSLASLRAAIPDGTLTLPGHDLPITHLHQRIGELIAHHDERCDIVLNACRDKVLSCAEITPILFTRQMDEHMFSFAFSETLAHVNRLLREGRLVDVGEPDGPRFRSA</sequence>
<dbReference type="PANTHER" id="PTHR23131">
    <property type="entry name" value="ENDORIBONUCLEASE LACTB2"/>
    <property type="match status" value="1"/>
</dbReference>
<accession>A0A1I3LZ20</accession>
<gene>
    <name evidence="3" type="ORF">SAMN05216258_110243</name>
</gene>